<dbReference type="SUPFAM" id="SSF53850">
    <property type="entry name" value="Periplasmic binding protein-like II"/>
    <property type="match status" value="1"/>
</dbReference>
<name>A0A023Q038_9GAMM</name>
<protein>
    <submittedName>
        <fullName evidence="1">Uncharacterized protein</fullName>
    </submittedName>
</protein>
<organism evidence="1">
    <name type="scientific">Pseudoalteromonas luteoviolacea</name>
    <dbReference type="NCBI Taxonomy" id="43657"/>
    <lineage>
        <taxon>Bacteria</taxon>
        <taxon>Pseudomonadati</taxon>
        <taxon>Pseudomonadota</taxon>
        <taxon>Gammaproteobacteria</taxon>
        <taxon>Alteromonadales</taxon>
        <taxon>Pseudoalteromonadaceae</taxon>
        <taxon>Pseudoalteromonas</taxon>
    </lineage>
</organism>
<evidence type="ECO:0000313" key="2">
    <source>
        <dbReference type="EMBL" id="KID56095.1"/>
    </source>
</evidence>
<dbReference type="Proteomes" id="UP000031327">
    <property type="component" value="Unassembled WGS sequence"/>
</dbReference>
<reference evidence="2 3" key="2">
    <citation type="submission" date="2014-12" db="EMBL/GenBank/DDBJ databases">
        <title>Draft Genome Sequence of Pseudoalteromonas luteoviolacea HI1.</title>
        <authorList>
            <person name="Asahina A.Y."/>
            <person name="Hadfield M.G."/>
        </authorList>
    </citation>
    <scope>NUCLEOTIDE SEQUENCE [LARGE SCALE GENOMIC DNA]</scope>
    <source>
        <strain evidence="2 3">HI1</strain>
    </source>
</reference>
<dbReference type="AlphaFoldDB" id="A0A023Q038"/>
<dbReference type="Gene3D" id="3.40.190.10">
    <property type="entry name" value="Periplasmic binding protein-like II"/>
    <property type="match status" value="2"/>
</dbReference>
<gene>
    <name evidence="2" type="ORF">JF50_17520</name>
</gene>
<dbReference type="EMBL" id="KF724688">
    <property type="protein sequence ID" value="AHX39863.1"/>
    <property type="molecule type" value="Genomic_DNA"/>
</dbReference>
<dbReference type="EMBL" id="JWIC01000007">
    <property type="protein sequence ID" value="KID56095.1"/>
    <property type="molecule type" value="Genomic_DNA"/>
</dbReference>
<evidence type="ECO:0000313" key="3">
    <source>
        <dbReference type="Proteomes" id="UP000031327"/>
    </source>
</evidence>
<sequence length="238" mass="27260">MRLSGSADMPPISYAINEEKLVGIGFEFVRTIVQKEISVEVTRPAPLQRVMQWARDGHIDMFVGLQSDEYPKEWFTVLHPAITDSAYAVFYRRGKRVMNIDKLYGLRGAILRDMELKPNPVIKLEIENLQLLRTDSIAQAIQLIKLKRIDYFIAPQWQTINTWFESGRAVPLAMLPEPIQINHVYLALSNFSPCIEQKAAIESEIVKAKQSGVMEALLEQSFLYTKAIDQFYNLIESP</sequence>
<reference evidence="1" key="1">
    <citation type="journal article" date="2014" name="Science">
        <title>Marine tubeworm metamorphosis induced by arrays of bacterial phage tail-like structures.</title>
        <authorList>
            <person name="Shikuma N.J."/>
            <person name="Pilhofer M."/>
            <person name="Weiss G.L."/>
            <person name="Hadfield M.G."/>
            <person name="Jensen G.J."/>
            <person name="Newman D.K."/>
        </authorList>
    </citation>
    <scope>NUCLEOTIDE SEQUENCE</scope>
    <source>
        <strain evidence="1">HI1</strain>
    </source>
</reference>
<accession>A0A023Q038</accession>
<proteinExistence type="predicted"/>
<evidence type="ECO:0000313" key="1">
    <source>
        <dbReference type="EMBL" id="AHX39863.1"/>
    </source>
</evidence>